<evidence type="ECO:0000256" key="6">
    <source>
        <dbReference type="ARBA" id="ARBA00022801"/>
    </source>
</evidence>
<dbReference type="GO" id="GO:0005524">
    <property type="term" value="F:ATP binding"/>
    <property type="evidence" value="ECO:0007669"/>
    <property type="project" value="UniProtKB-KW"/>
</dbReference>
<reference evidence="12 13" key="1">
    <citation type="submission" date="2018-02" db="EMBL/GenBank/DDBJ databases">
        <title>Novel Leptospira species isolated from soil and water in Japan.</title>
        <authorList>
            <person name="Nakao R."/>
            <person name="Masuzawa T."/>
        </authorList>
    </citation>
    <scope>NUCLEOTIDE SEQUENCE [LARGE SCALE GENOMIC DNA]</scope>
    <source>
        <strain evidence="12 13">YH101</strain>
    </source>
</reference>
<dbReference type="Gene3D" id="1.10.3210.30">
    <property type="match status" value="1"/>
</dbReference>
<dbReference type="EMBL" id="BFBB01000007">
    <property type="protein sequence ID" value="GBF50739.1"/>
    <property type="molecule type" value="Genomic_DNA"/>
</dbReference>
<evidence type="ECO:0000259" key="11">
    <source>
        <dbReference type="PROSITE" id="PS51643"/>
    </source>
</evidence>
<dbReference type="InterPro" id="IPR027417">
    <property type="entry name" value="P-loop_NTPase"/>
</dbReference>
<dbReference type="SUPFAM" id="SSF52540">
    <property type="entry name" value="P-loop containing nucleoside triphosphate hydrolases"/>
    <property type="match status" value="1"/>
</dbReference>
<dbReference type="GO" id="GO:0003724">
    <property type="term" value="F:RNA helicase activity"/>
    <property type="evidence" value="ECO:0007669"/>
    <property type="project" value="TreeGrafter"/>
</dbReference>
<evidence type="ECO:0000313" key="12">
    <source>
        <dbReference type="EMBL" id="GBF50739.1"/>
    </source>
</evidence>
<feature type="domain" description="Helicase ATP-binding" evidence="10">
    <location>
        <begin position="276"/>
        <end position="488"/>
    </location>
</feature>
<comment type="similarity">
    <text evidence="2">In the central section; belongs to the CRISPR-associated helicase Cas3 family.</text>
</comment>
<keyword evidence="13" id="KW-1185">Reference proteome</keyword>
<comment type="caution">
    <text evidence="12">The sequence shown here is derived from an EMBL/GenBank/DDBJ whole genome shotgun (WGS) entry which is preliminary data.</text>
</comment>
<dbReference type="NCBIfam" id="TIGR01587">
    <property type="entry name" value="cas3_core"/>
    <property type="match status" value="1"/>
</dbReference>
<dbReference type="GO" id="GO:0004518">
    <property type="term" value="F:nuclease activity"/>
    <property type="evidence" value="ECO:0007669"/>
    <property type="project" value="UniProtKB-KW"/>
</dbReference>
<gene>
    <name evidence="12" type="primary">cas3</name>
    <name evidence="12" type="ORF">LPTSP4_22660</name>
</gene>
<dbReference type="PANTHER" id="PTHR47963">
    <property type="entry name" value="DEAD-BOX ATP-DEPENDENT RNA HELICASE 47, MITOCHONDRIAL"/>
    <property type="match status" value="1"/>
</dbReference>
<dbReference type="GO" id="GO:0016787">
    <property type="term" value="F:hydrolase activity"/>
    <property type="evidence" value="ECO:0007669"/>
    <property type="project" value="UniProtKB-KW"/>
</dbReference>
<dbReference type="Pfam" id="PF22590">
    <property type="entry name" value="Cas3-like_C_2"/>
    <property type="match status" value="1"/>
</dbReference>
<keyword evidence="6" id="KW-0378">Hydrolase</keyword>
<name>A0A2P2E1H9_9LEPT</name>
<dbReference type="Pfam" id="PF18019">
    <property type="entry name" value="Cas3_HD"/>
    <property type="match status" value="1"/>
</dbReference>
<dbReference type="GO" id="GO:0051607">
    <property type="term" value="P:defense response to virus"/>
    <property type="evidence" value="ECO:0007669"/>
    <property type="project" value="UniProtKB-KW"/>
</dbReference>
<dbReference type="InterPro" id="IPR050547">
    <property type="entry name" value="DEAD_box_RNA_helicases"/>
</dbReference>
<dbReference type="InterPro" id="IPR038257">
    <property type="entry name" value="CRISPR-assoc_Cas3_HD_sf"/>
</dbReference>
<dbReference type="Gene3D" id="3.40.50.300">
    <property type="entry name" value="P-loop containing nucleotide triphosphate hydrolases"/>
    <property type="match status" value="2"/>
</dbReference>
<dbReference type="CDD" id="cd09641">
    <property type="entry name" value="Cas3''_I"/>
    <property type="match status" value="1"/>
</dbReference>
<dbReference type="GO" id="GO:0003723">
    <property type="term" value="F:RNA binding"/>
    <property type="evidence" value="ECO:0007669"/>
    <property type="project" value="TreeGrafter"/>
</dbReference>
<keyword evidence="5" id="KW-0547">Nucleotide-binding</keyword>
<evidence type="ECO:0000256" key="7">
    <source>
        <dbReference type="ARBA" id="ARBA00022806"/>
    </source>
</evidence>
<comment type="similarity">
    <text evidence="1">In the N-terminal section; belongs to the CRISPR-associated nuclease Cas3-HD family.</text>
</comment>
<dbReference type="InterPro" id="IPR054712">
    <property type="entry name" value="Cas3-like_dom"/>
</dbReference>
<evidence type="ECO:0000256" key="8">
    <source>
        <dbReference type="ARBA" id="ARBA00022840"/>
    </source>
</evidence>
<dbReference type="NCBIfam" id="TIGR01596">
    <property type="entry name" value="cas3_HD"/>
    <property type="match status" value="1"/>
</dbReference>
<feature type="domain" description="HD Cas3-type" evidence="11">
    <location>
        <begin position="6"/>
        <end position="203"/>
    </location>
</feature>
<dbReference type="GO" id="GO:0046872">
    <property type="term" value="F:metal ion binding"/>
    <property type="evidence" value="ECO:0007669"/>
    <property type="project" value="UniProtKB-KW"/>
</dbReference>
<dbReference type="SMART" id="SM00487">
    <property type="entry name" value="DEXDc"/>
    <property type="match status" value="1"/>
</dbReference>
<dbReference type="InterPro" id="IPR014001">
    <property type="entry name" value="Helicase_ATP-bd"/>
</dbReference>
<evidence type="ECO:0000313" key="13">
    <source>
        <dbReference type="Proteomes" id="UP000245133"/>
    </source>
</evidence>
<dbReference type="InterPro" id="IPR006483">
    <property type="entry name" value="CRISPR-assoc_Cas3_HD"/>
</dbReference>
<evidence type="ECO:0000256" key="3">
    <source>
        <dbReference type="ARBA" id="ARBA00022722"/>
    </source>
</evidence>
<dbReference type="PROSITE" id="PS51643">
    <property type="entry name" value="HD_CAS3"/>
    <property type="match status" value="1"/>
</dbReference>
<dbReference type="Pfam" id="PF00270">
    <property type="entry name" value="DEAD"/>
    <property type="match status" value="1"/>
</dbReference>
<dbReference type="InterPro" id="IPR006474">
    <property type="entry name" value="Helicase_Cas3_CRISPR-ass_core"/>
</dbReference>
<keyword evidence="9" id="KW-0051">Antiviral defense</keyword>
<evidence type="ECO:0000256" key="5">
    <source>
        <dbReference type="ARBA" id="ARBA00022741"/>
    </source>
</evidence>
<keyword evidence="3" id="KW-0540">Nuclease</keyword>
<dbReference type="InterPro" id="IPR011545">
    <property type="entry name" value="DEAD/DEAH_box_helicase_dom"/>
</dbReference>
<protein>
    <submittedName>
        <fullName evidence="12">CRISPR-associated helicase Cas3</fullName>
    </submittedName>
</protein>
<evidence type="ECO:0000256" key="1">
    <source>
        <dbReference type="ARBA" id="ARBA00006847"/>
    </source>
</evidence>
<proteinExistence type="inferred from homology"/>
<evidence type="ECO:0000256" key="2">
    <source>
        <dbReference type="ARBA" id="ARBA00009046"/>
    </source>
</evidence>
<evidence type="ECO:0000259" key="10">
    <source>
        <dbReference type="PROSITE" id="PS51192"/>
    </source>
</evidence>
<dbReference type="PANTHER" id="PTHR47963:SF9">
    <property type="entry name" value="CRISPR-ASSOCIATED ENDONUCLEASE_HELICASE CAS3"/>
    <property type="match status" value="1"/>
</dbReference>
<keyword evidence="4" id="KW-0479">Metal-binding</keyword>
<accession>A0A2P2E1H9</accession>
<organism evidence="12 13">
    <name type="scientific">Leptospira ryugenii</name>
    <dbReference type="NCBI Taxonomy" id="1917863"/>
    <lineage>
        <taxon>Bacteria</taxon>
        <taxon>Pseudomonadati</taxon>
        <taxon>Spirochaetota</taxon>
        <taxon>Spirochaetia</taxon>
        <taxon>Leptospirales</taxon>
        <taxon>Leptospiraceae</taxon>
        <taxon>Leptospira</taxon>
    </lineage>
</organism>
<evidence type="ECO:0000256" key="4">
    <source>
        <dbReference type="ARBA" id="ARBA00022723"/>
    </source>
</evidence>
<dbReference type="Proteomes" id="UP000245133">
    <property type="component" value="Unassembled WGS sequence"/>
</dbReference>
<keyword evidence="7" id="KW-0347">Helicase</keyword>
<keyword evidence="8" id="KW-0067">ATP-binding</keyword>
<dbReference type="PROSITE" id="PS51192">
    <property type="entry name" value="HELICASE_ATP_BIND_1"/>
    <property type="match status" value="1"/>
</dbReference>
<sequence length="902" mass="101818">MGEVLLEENPKLLSRFSTLTGIESALFKNLFLFFLAIHDLGKFSDAFQGQVKSIYSKLNPGSTAKNYIIRHDSLGFILWKNKFLINKRGNLNGILLESNFFNLNFIENRKVKDILELFVSITTGHHGKPPSNTGYTGNTVDIYSQFLENNIKESFHFLSDTYHLFLSGSMVEKFTTIDFEDVKGRLTRTSFWLAGLSVLCDWIGSNKEIFEFKSDKISLEKYWNDFAIPRARKAIAIAGVLPCKISKYATPSELFSNIADNLSFSPTPLQAACDSLKIQNEPQLIILEDVTGAGKTEASFILAKRLMETTGSDGLFIGLPTMATANGMYNRVASFYQKLYELNSQASLVLAHGARGLSDIFKDTIISEKIPEDISYAQDEESASASCIAWLADSSKKSTLADVAVGTIDQVLISILLSKFQSLRLFGMMNKVLILDEVHAYDSYMNELIESLLKTQAKIGASVILLTATMPNSLKKKFISAYSNQIIEENSIDVKHPYPLITQVVLNQSPILIPVATREEVKRTVKVELIHEEGEIYKLIQKSIHENKCVCWIRNTVTDAMNSYEMLTSDGNYKKENIVLFHARFAMGDRLDKEQQVLELFGKESNAIKRSGKIVIATQVVEQSLDLDFDIMVTDLAPIDLIIQRAGRLHRHTRDQLGNRVFAKDQREKPVLYVYSPLVNDEPEKNWYSSVFRGGAKVYPDHGKLYLTAKVLKQKGEIKMPEEARTLIDFVYGDKEAIPQSLIEITNENNNIDKQKASQAKNNTINLESGYTAIDNETIWNDINAPTRLGEETIKVSLAKWEEGKLTPWYNKGSYPWANSEVKVMSYILKYEKISEDNDLNKAIDACKENLPDKGKYSILIPLTKNELGNWIGTVLDKQNNEVFVSYNEHIGFRKMKQGEEA</sequence>
<evidence type="ECO:0000256" key="9">
    <source>
        <dbReference type="ARBA" id="ARBA00023118"/>
    </source>
</evidence>
<dbReference type="AlphaFoldDB" id="A0A2P2E1H9"/>